<dbReference type="EMBL" id="JAVRQU010000011">
    <property type="protein sequence ID" value="KAK5697588.1"/>
    <property type="molecule type" value="Genomic_DNA"/>
</dbReference>
<comment type="caution">
    <text evidence="3">The sequence shown here is derived from an EMBL/GenBank/DDBJ whole genome shotgun (WGS) entry which is preliminary data.</text>
</comment>
<feature type="compositionally biased region" description="Basic and acidic residues" evidence="2">
    <location>
        <begin position="604"/>
        <end position="613"/>
    </location>
</feature>
<name>A0AAN7VR93_9PEZI</name>
<proteinExistence type="predicted"/>
<accession>A0AAN7VR93</accession>
<feature type="region of interest" description="Disordered" evidence="2">
    <location>
        <begin position="1"/>
        <end position="54"/>
    </location>
</feature>
<feature type="region of interest" description="Disordered" evidence="2">
    <location>
        <begin position="268"/>
        <end position="322"/>
    </location>
</feature>
<organism evidence="3 4">
    <name type="scientific">Elasticomyces elasticus</name>
    <dbReference type="NCBI Taxonomy" id="574655"/>
    <lineage>
        <taxon>Eukaryota</taxon>
        <taxon>Fungi</taxon>
        <taxon>Dikarya</taxon>
        <taxon>Ascomycota</taxon>
        <taxon>Pezizomycotina</taxon>
        <taxon>Dothideomycetes</taxon>
        <taxon>Dothideomycetidae</taxon>
        <taxon>Mycosphaerellales</taxon>
        <taxon>Teratosphaeriaceae</taxon>
        <taxon>Elasticomyces</taxon>
    </lineage>
</organism>
<protein>
    <submittedName>
        <fullName evidence="3">Uncharacterized protein</fullName>
    </submittedName>
</protein>
<sequence>MTDAMSYEGSSTSEFLAGHHIRHQSSKVSELRKAYSPTAEEQAPPMPKGAEPRRTVRLVRSFSDMLSDVHEDSCKPQDVPTTGMTTPPTTPPSSPKHKRHSIHRGLRPVRLPSGMAIRPHPITPTRRNRQVNVYAPAFTLPTAVADAVSRKASMDTNNNSPRPATLQIQRHRATVSALSNTASEWAYETNIEQQRLLRSMWKCETRLDHVERKKRELACILEKLEQVEGHLARLDDRYSVSPVLASSSYAPSKSPRKVRPRDSLIAEASTSMRHHPSNNGHRIDRSSSSRLSALVDQAHAPRTSASYSPPPSGGTPADNNTIPRWNRMVARASYSRMSHLSISSVGTVESLLSNSEESTISVALQPMPLFRARPSLQYLPPRRDLTEKRAEQLDAAQEVDVPAEATAYLDVESPNGHRLHTSFEEFPATPQRPCMGLSSSRVRVQSSSYTTTSAWEDVFTSFEASEPVIPGNDPSNEAHLDVISSRQTHSPAMPHWVAPPCAPVSPPVSVVVRTEEHLYVTLTPSLSSWEAVEGPSTTPPPTKKPLLRALKRCFSSLALAPALQPRGSPTKELSDIPNAPASTRPKRHRLSTLLGRFSSFGRPATHEGKDSMHHPASSVKQGRRLTARFSSKRSTMLSHDSLATSGVVW</sequence>
<feature type="region of interest" description="Disordered" evidence="2">
    <location>
        <begin position="599"/>
        <end position="623"/>
    </location>
</feature>
<feature type="coiled-coil region" evidence="1">
    <location>
        <begin position="207"/>
        <end position="237"/>
    </location>
</feature>
<dbReference type="Proteomes" id="UP001310594">
    <property type="component" value="Unassembled WGS sequence"/>
</dbReference>
<evidence type="ECO:0000313" key="3">
    <source>
        <dbReference type="EMBL" id="KAK5697588.1"/>
    </source>
</evidence>
<evidence type="ECO:0000313" key="4">
    <source>
        <dbReference type="Proteomes" id="UP001310594"/>
    </source>
</evidence>
<reference evidence="3" key="1">
    <citation type="submission" date="2023-08" db="EMBL/GenBank/DDBJ databases">
        <title>Black Yeasts Isolated from many extreme environments.</title>
        <authorList>
            <person name="Coleine C."/>
            <person name="Stajich J.E."/>
            <person name="Selbmann L."/>
        </authorList>
    </citation>
    <scope>NUCLEOTIDE SEQUENCE</scope>
    <source>
        <strain evidence="3">CCFEE 5810</strain>
    </source>
</reference>
<feature type="compositionally biased region" description="Basic residues" evidence="2">
    <location>
        <begin position="95"/>
        <end position="105"/>
    </location>
</feature>
<gene>
    <name evidence="3" type="ORF">LTR97_007726</name>
</gene>
<feature type="region of interest" description="Disordered" evidence="2">
    <location>
        <begin position="561"/>
        <end position="586"/>
    </location>
</feature>
<keyword evidence="1" id="KW-0175">Coiled coil</keyword>
<feature type="region of interest" description="Disordered" evidence="2">
    <location>
        <begin position="67"/>
        <end position="105"/>
    </location>
</feature>
<dbReference type="AlphaFoldDB" id="A0AAN7VR93"/>
<evidence type="ECO:0000256" key="1">
    <source>
        <dbReference type="SAM" id="Coils"/>
    </source>
</evidence>
<evidence type="ECO:0000256" key="2">
    <source>
        <dbReference type="SAM" id="MobiDB-lite"/>
    </source>
</evidence>